<protein>
    <submittedName>
        <fullName evidence="1">Uncharacterized protein</fullName>
    </submittedName>
</protein>
<dbReference type="GeneID" id="55565963"/>
<proteinExistence type="predicted"/>
<gene>
    <name evidence="1" type="ORF">NCTC11820_00728</name>
</gene>
<reference evidence="1 2" key="1">
    <citation type="submission" date="2018-06" db="EMBL/GenBank/DDBJ databases">
        <authorList>
            <consortium name="Pathogen Informatics"/>
            <person name="Doyle S."/>
        </authorList>
    </citation>
    <scope>NUCLEOTIDE SEQUENCE [LARGE SCALE GENOMIC DNA]</scope>
    <source>
        <strain evidence="1 2">NCTC11820</strain>
    </source>
</reference>
<dbReference type="Proteomes" id="UP000250245">
    <property type="component" value="Unassembled WGS sequence"/>
</dbReference>
<evidence type="ECO:0000313" key="2">
    <source>
        <dbReference type="Proteomes" id="UP000250245"/>
    </source>
</evidence>
<dbReference type="RefSeq" id="WP_013189648.1">
    <property type="nucleotide sequence ID" value="NZ_CP068112.1"/>
</dbReference>
<accession>A0A2X2YJU9</accession>
<name>A0A2X2YJU9_9ACTO</name>
<organism evidence="1 2">
    <name type="scientific">Mobiluncus curtisii</name>
    <dbReference type="NCBI Taxonomy" id="2051"/>
    <lineage>
        <taxon>Bacteria</taxon>
        <taxon>Bacillati</taxon>
        <taxon>Actinomycetota</taxon>
        <taxon>Actinomycetes</taxon>
        <taxon>Actinomycetales</taxon>
        <taxon>Actinomycetaceae</taxon>
        <taxon>Mobiluncus</taxon>
    </lineage>
</organism>
<sequence length="574" mass="64055">MSIFESDGFVPGVDPEILTMQIGDDLETALREPLSTDRLHRLEELATLAQKHGLDEVEATIRLEVVWDALESGDSESALATLSWVLQQVAHGQMVPNETQTQVIAQQLLQIPTLAARHPGVSAKLLEHLTYWMEYFTTEAGISLRSRWITRHQVELGRGHREAAREALDIISALEELPREVRDEADCPLHHYRSRIAWAVNASEFPQALSLYRDALERCAAADWQCIQPDDINPLLMLPLSWAGEGDAAWRAHERSYRHQTETSQYLGDIASHLRFCAATWNIPEGLELLETHAQWFANPEDPWDLLVATRSAATFLSRAVGAFIGTGTKVPPLGFAINGSNRWLSFESLSPADTIALAQARLESVAMKLALAFDFRNANNTMSTRVTQSLHEAPLCSFAAVKDLLRVRFGVKNLLAEQGLSENSPEWVLPELDDPSWAHQPVPEFHLLDFQQASAVEKQLRAFEESIDFSALPAAISADKERLVLGTNRVAFLAAAGKWNEVIDTGELLLEIGERVDDHRQSLRLACYLVQAYWQLDDLSVARNWLVRADEFIDATISGKPRALLDDLSLLAG</sequence>
<dbReference type="EMBL" id="UASJ01000001">
    <property type="protein sequence ID" value="SQB64384.1"/>
    <property type="molecule type" value="Genomic_DNA"/>
</dbReference>
<evidence type="ECO:0000313" key="1">
    <source>
        <dbReference type="EMBL" id="SQB64384.1"/>
    </source>
</evidence>
<dbReference type="AlphaFoldDB" id="A0A2X2YJU9"/>